<dbReference type="SMART" id="SM00382">
    <property type="entry name" value="AAA"/>
    <property type="match status" value="2"/>
</dbReference>
<evidence type="ECO:0000259" key="1">
    <source>
        <dbReference type="PROSITE" id="PS51146"/>
    </source>
</evidence>
<protein>
    <submittedName>
        <fullName evidence="2">Circadian clock protein KaiC</fullName>
    </submittedName>
</protein>
<reference evidence="2 3" key="1">
    <citation type="submission" date="2020-08" db="EMBL/GenBank/DDBJ databases">
        <title>Genome sequencing of Purple Non-Sulfur Bacteria from various extreme environments.</title>
        <authorList>
            <person name="Mayer M."/>
        </authorList>
    </citation>
    <scope>NUCLEOTIDE SEQUENCE [LARGE SCALE GENOMIC DNA]</scope>
    <source>
        <strain evidence="2 3">JA131</strain>
    </source>
</reference>
<dbReference type="Pfam" id="PF06745">
    <property type="entry name" value="ATPase"/>
    <property type="match status" value="2"/>
</dbReference>
<gene>
    <name evidence="2" type="ORF">GGD89_000385</name>
</gene>
<dbReference type="GO" id="GO:0005524">
    <property type="term" value="F:ATP binding"/>
    <property type="evidence" value="ECO:0007669"/>
    <property type="project" value="InterPro"/>
</dbReference>
<keyword evidence="3" id="KW-1185">Reference proteome</keyword>
<dbReference type="EMBL" id="JACIGK010000002">
    <property type="protein sequence ID" value="MBB4264778.1"/>
    <property type="molecule type" value="Genomic_DNA"/>
</dbReference>
<organism evidence="2 3">
    <name type="scientific">Roseospira visakhapatnamensis</name>
    <dbReference type="NCBI Taxonomy" id="390880"/>
    <lineage>
        <taxon>Bacteria</taxon>
        <taxon>Pseudomonadati</taxon>
        <taxon>Pseudomonadota</taxon>
        <taxon>Alphaproteobacteria</taxon>
        <taxon>Rhodospirillales</taxon>
        <taxon>Rhodospirillaceae</taxon>
        <taxon>Roseospira</taxon>
    </lineage>
</organism>
<proteinExistence type="predicted"/>
<dbReference type="InterPro" id="IPR003593">
    <property type="entry name" value="AAA+_ATPase"/>
</dbReference>
<dbReference type="InterPro" id="IPR027417">
    <property type="entry name" value="P-loop_NTPase"/>
</dbReference>
<sequence>MNVEQISTGVTGLDRVLAGGYVAHSPTLIVGPPGCGKTLFLLQFLASGAHQGQRVVCATCSEAPERLVSYMRALNHPVDQWLTDGLLTFVDLRPIHSEMVAGPYNLDVVKVRVDAALAVEGTVPADARLCIDDLNRLAYAFDASGVAYETTLSLLKLLRDTRATTLIAMGDDDQRRITPVDYAVDAIIELNQTVENRLMTRTLRISKMRGVGHGTNMYPFLIDGSGPRLIPITGLDGVYRSRQGMVRTGHDGLDRLLGGGVYRGGAVMITGTSGTGKSTLLGLLSVGLCTEGMTGIYLSYEQDQSELRHDLDGVGIDVGSLIDDNKLDIRLIRSVDYGLEEHLIRITRTLIDEKPDFLIIDAVTALMDLGATLSVKGMLVRLIDFCKAQGTTIILTELLTDAALSGSTLGLSSLLDTWIRVELHRQSGEYVRLIRVLKGRGARTSSQLKEFHITSEGIVIEDPYLGAGTFVFGTEKLVREQQEAFEYGELRLQMAHLKRQLTHVPIAFDARVAQTEMERDEAMERVRADIAHLERRIAGMASHADQIRRIRGGHGQ</sequence>
<dbReference type="Proteomes" id="UP000554286">
    <property type="component" value="Unassembled WGS sequence"/>
</dbReference>
<dbReference type="SUPFAM" id="SSF52540">
    <property type="entry name" value="P-loop containing nucleoside triphosphate hydrolases"/>
    <property type="match status" value="2"/>
</dbReference>
<feature type="domain" description="KaiC" evidence="1">
    <location>
        <begin position="244"/>
        <end position="474"/>
    </location>
</feature>
<dbReference type="InterPro" id="IPR014774">
    <property type="entry name" value="KaiC-like_dom"/>
</dbReference>
<evidence type="ECO:0000313" key="2">
    <source>
        <dbReference type="EMBL" id="MBB4264778.1"/>
    </source>
</evidence>
<dbReference type="AlphaFoldDB" id="A0A7W6RBF8"/>
<comment type="caution">
    <text evidence="2">The sequence shown here is derived from an EMBL/GenBank/DDBJ whole genome shotgun (WGS) entry which is preliminary data.</text>
</comment>
<dbReference type="PROSITE" id="PS51146">
    <property type="entry name" value="KAIC"/>
    <property type="match status" value="2"/>
</dbReference>
<dbReference type="PANTHER" id="PTHR42926:SF1">
    <property type="entry name" value="CIRCADIAN CLOCK OSCILLATOR PROTEIN KAIC 1"/>
    <property type="match status" value="1"/>
</dbReference>
<dbReference type="InterPro" id="IPR051347">
    <property type="entry name" value="Circadian_clock_KaiC-rel"/>
</dbReference>
<dbReference type="PANTHER" id="PTHR42926">
    <property type="match status" value="1"/>
</dbReference>
<accession>A0A7W6RBF8</accession>
<feature type="domain" description="KaiC" evidence="1">
    <location>
        <begin position="4"/>
        <end position="243"/>
    </location>
</feature>
<name>A0A7W6RBF8_9PROT</name>
<dbReference type="InterPro" id="IPR010624">
    <property type="entry name" value="KaiC_dom"/>
</dbReference>
<dbReference type="Gene3D" id="3.40.50.300">
    <property type="entry name" value="P-loop containing nucleotide triphosphate hydrolases"/>
    <property type="match status" value="2"/>
</dbReference>
<dbReference type="RefSeq" id="WP_184042414.1">
    <property type="nucleotide sequence ID" value="NZ_JACIGK010000002.1"/>
</dbReference>
<evidence type="ECO:0000313" key="3">
    <source>
        <dbReference type="Proteomes" id="UP000554286"/>
    </source>
</evidence>